<evidence type="ECO:0000259" key="6">
    <source>
        <dbReference type="PROSITE" id="PS50109"/>
    </source>
</evidence>
<accession>A0A380TA12</accession>
<dbReference type="InterPro" id="IPR003594">
    <property type="entry name" value="HATPase_dom"/>
</dbReference>
<evidence type="ECO:0000256" key="5">
    <source>
        <dbReference type="ARBA" id="ARBA00022777"/>
    </source>
</evidence>
<dbReference type="CDD" id="cd00082">
    <property type="entry name" value="HisKA"/>
    <property type="match status" value="1"/>
</dbReference>
<dbReference type="Gene3D" id="3.30.450.40">
    <property type="match status" value="1"/>
</dbReference>
<evidence type="ECO:0000256" key="3">
    <source>
        <dbReference type="ARBA" id="ARBA00022553"/>
    </source>
</evidence>
<dbReference type="PROSITE" id="PS50112">
    <property type="entry name" value="PAS"/>
    <property type="match status" value="1"/>
</dbReference>
<dbReference type="FunFam" id="3.30.565.10:FF:000006">
    <property type="entry name" value="Sensor histidine kinase WalK"/>
    <property type="match status" value="1"/>
</dbReference>
<dbReference type="InterPro" id="IPR003018">
    <property type="entry name" value="GAF"/>
</dbReference>
<dbReference type="Pfam" id="PF13185">
    <property type="entry name" value="GAF_2"/>
    <property type="match status" value="1"/>
</dbReference>
<dbReference type="InterPro" id="IPR029016">
    <property type="entry name" value="GAF-like_dom_sf"/>
</dbReference>
<dbReference type="CDD" id="cd00130">
    <property type="entry name" value="PAS"/>
    <property type="match status" value="1"/>
</dbReference>
<evidence type="ECO:0000256" key="2">
    <source>
        <dbReference type="ARBA" id="ARBA00012438"/>
    </source>
</evidence>
<comment type="catalytic activity">
    <reaction evidence="1">
        <text>ATP + protein L-histidine = ADP + protein N-phospho-L-histidine.</text>
        <dbReference type="EC" id="2.7.13.3"/>
    </reaction>
</comment>
<dbReference type="Gene3D" id="3.30.565.10">
    <property type="entry name" value="Histidine kinase-like ATPase, C-terminal domain"/>
    <property type="match status" value="1"/>
</dbReference>
<keyword evidence="3" id="KW-0597">Phosphoprotein</keyword>
<evidence type="ECO:0000259" key="7">
    <source>
        <dbReference type="PROSITE" id="PS50112"/>
    </source>
</evidence>
<dbReference type="PANTHER" id="PTHR43304">
    <property type="entry name" value="PHYTOCHROME-LIKE PROTEIN CPH1"/>
    <property type="match status" value="1"/>
</dbReference>
<dbReference type="InterPro" id="IPR000014">
    <property type="entry name" value="PAS"/>
</dbReference>
<dbReference type="SUPFAM" id="SSF55781">
    <property type="entry name" value="GAF domain-like"/>
    <property type="match status" value="1"/>
</dbReference>
<feature type="domain" description="Histidine kinase" evidence="6">
    <location>
        <begin position="594"/>
        <end position="821"/>
    </location>
</feature>
<organism evidence="8">
    <name type="scientific">metagenome</name>
    <dbReference type="NCBI Taxonomy" id="256318"/>
    <lineage>
        <taxon>unclassified sequences</taxon>
        <taxon>metagenomes</taxon>
    </lineage>
</organism>
<dbReference type="InterPro" id="IPR052162">
    <property type="entry name" value="Sensor_kinase/Photoreceptor"/>
</dbReference>
<dbReference type="Pfam" id="PF12860">
    <property type="entry name" value="PAS_7"/>
    <property type="match status" value="1"/>
</dbReference>
<dbReference type="EMBL" id="UIDG01000079">
    <property type="protein sequence ID" value="SUS05068.1"/>
    <property type="molecule type" value="Genomic_DNA"/>
</dbReference>
<dbReference type="NCBIfam" id="TIGR00229">
    <property type="entry name" value="sensory_box"/>
    <property type="match status" value="1"/>
</dbReference>
<dbReference type="SUPFAM" id="SSF55785">
    <property type="entry name" value="PYP-like sensor domain (PAS domain)"/>
    <property type="match status" value="2"/>
</dbReference>
<dbReference type="EC" id="2.7.13.3" evidence="2"/>
<gene>
    <name evidence="8" type="ORF">DF3PB_170004</name>
</gene>
<dbReference type="InterPro" id="IPR005467">
    <property type="entry name" value="His_kinase_dom"/>
</dbReference>
<dbReference type="SMART" id="SM00065">
    <property type="entry name" value="GAF"/>
    <property type="match status" value="1"/>
</dbReference>
<dbReference type="InterPro" id="IPR013655">
    <property type="entry name" value="PAS_fold_3"/>
</dbReference>
<dbReference type="Gene3D" id="1.10.287.130">
    <property type="match status" value="1"/>
</dbReference>
<sequence>MNAPTSNIETAKLHLLDLLVTPIWIWDFDKSAVWWGNQAAHRLWQANDLADLTAKAGTLSESDRATLAACRRFLQNAEPFDGSWPVRADARTVNVACRFTPVTIDGKRLAMMAQVIEGKGEEEEAVDERPQYTPSMTRIIGEVGQLLRLLEAQVGILELISGGATLEDSLRSLVQTAERLIGPAAASIMLIQPFGSRLLHVAAPNLPPDYRKAIDGCGIGPQETAMGAAVFRRSRVVSRDIATDPLWARYRDAAAKSGIRACWAQPIVNEDGEILGVFSVHYQQTKTPTNQDCWIIEALSALARFAIDNERRRTDLRSANDRFSSLATTVPGVVYQRVINPQGEIRYTFISDAVKELFGVSPEEVLTNPHVLFDCFDPVYRSDFQKRLANASHELKMWDVEATIISRDGQRKYTHAIARPSRLPDGSVVWDGVILDATRIKQAELAASAAEARTREAIIESIPQGLILFNEHDKAVTCNSRFFELYPFLKDVVKTGLSYSDLMRVKIEAMIKNDGPEEELRQARDEALRQRLDKHAQASYVAEHTLTDGRWILVNEHHNEDGSTVILYTDISELKEREAALERSNRELQDFATVAAHDLQEPLRKIEAFGDRLRERYLEQLSGDGKMYLERMQQAAHRMRQLINDLLTYSRVTSKAQPFVPVDLAKTCEDVLGDLQIAIESSQAKVTSGELPIIDADPLQMRLLLQNLIGNALKFRRKDVPSEITISAVLHDAADAQKKFGIRTGRVCEINVADNGIGFEMKYLDRIFAIFQRLHGRNEYEGTGVGLATCRKLVERHGGVITAQSAPNQGTTFIVALPVKQINPKAA</sequence>
<dbReference type="InterPro" id="IPR003661">
    <property type="entry name" value="HisK_dim/P_dom"/>
</dbReference>
<dbReference type="Gene3D" id="3.30.450.20">
    <property type="entry name" value="PAS domain"/>
    <property type="match status" value="2"/>
</dbReference>
<name>A0A380TA12_9ZZZZ</name>
<dbReference type="Pfam" id="PF00512">
    <property type="entry name" value="HisKA"/>
    <property type="match status" value="1"/>
</dbReference>
<dbReference type="PROSITE" id="PS50109">
    <property type="entry name" value="HIS_KIN"/>
    <property type="match status" value="1"/>
</dbReference>
<dbReference type="InterPro" id="IPR004358">
    <property type="entry name" value="Sig_transdc_His_kin-like_C"/>
</dbReference>
<dbReference type="PANTHER" id="PTHR43304:SF1">
    <property type="entry name" value="PAC DOMAIN-CONTAINING PROTEIN"/>
    <property type="match status" value="1"/>
</dbReference>
<evidence type="ECO:0000256" key="1">
    <source>
        <dbReference type="ARBA" id="ARBA00000085"/>
    </source>
</evidence>
<dbReference type="Pfam" id="PF02518">
    <property type="entry name" value="HATPase_c"/>
    <property type="match status" value="1"/>
</dbReference>
<dbReference type="SUPFAM" id="SSF55874">
    <property type="entry name" value="ATPase domain of HSP90 chaperone/DNA topoisomerase II/histidine kinase"/>
    <property type="match status" value="1"/>
</dbReference>
<protein>
    <recommendedName>
        <fullName evidence="2">histidine kinase</fullName>
        <ecNumber evidence="2">2.7.13.3</ecNumber>
    </recommendedName>
</protein>
<dbReference type="PRINTS" id="PR00344">
    <property type="entry name" value="BCTRLSENSOR"/>
</dbReference>
<keyword evidence="4 8" id="KW-0808">Transferase</keyword>
<dbReference type="AlphaFoldDB" id="A0A380TA12"/>
<keyword evidence="5 8" id="KW-0418">Kinase</keyword>
<dbReference type="InterPro" id="IPR035965">
    <property type="entry name" value="PAS-like_dom_sf"/>
</dbReference>
<reference evidence="8" key="1">
    <citation type="submission" date="2018-07" db="EMBL/GenBank/DDBJ databases">
        <authorList>
            <person name="Quirk P.G."/>
            <person name="Krulwich T.A."/>
        </authorList>
    </citation>
    <scope>NUCLEOTIDE SEQUENCE</scope>
</reference>
<dbReference type="InterPro" id="IPR036097">
    <property type="entry name" value="HisK_dim/P_sf"/>
</dbReference>
<dbReference type="SMART" id="SM00387">
    <property type="entry name" value="HATPase_c"/>
    <property type="match status" value="1"/>
</dbReference>
<dbReference type="InterPro" id="IPR036890">
    <property type="entry name" value="HATPase_C_sf"/>
</dbReference>
<dbReference type="GO" id="GO:0000155">
    <property type="term" value="F:phosphorelay sensor kinase activity"/>
    <property type="evidence" value="ECO:0007669"/>
    <property type="project" value="InterPro"/>
</dbReference>
<evidence type="ECO:0000313" key="8">
    <source>
        <dbReference type="EMBL" id="SUS05068.1"/>
    </source>
</evidence>
<proteinExistence type="predicted"/>
<dbReference type="SMART" id="SM00388">
    <property type="entry name" value="HisKA"/>
    <property type="match status" value="1"/>
</dbReference>
<feature type="domain" description="PAS" evidence="7">
    <location>
        <begin position="338"/>
        <end position="395"/>
    </location>
</feature>
<dbReference type="SUPFAM" id="SSF47384">
    <property type="entry name" value="Homodimeric domain of signal transducing histidine kinase"/>
    <property type="match status" value="1"/>
</dbReference>
<evidence type="ECO:0000256" key="4">
    <source>
        <dbReference type="ARBA" id="ARBA00022679"/>
    </source>
</evidence>
<dbReference type="Pfam" id="PF08447">
    <property type="entry name" value="PAS_3"/>
    <property type="match status" value="1"/>
</dbReference>